<accession>G6YIT9</accession>
<dbReference type="Proteomes" id="UP000002949">
    <property type="component" value="Unassembled WGS sequence"/>
</dbReference>
<dbReference type="Pfam" id="PF09907">
    <property type="entry name" value="HigB_toxin"/>
    <property type="match status" value="1"/>
</dbReference>
<dbReference type="GO" id="GO:0110001">
    <property type="term" value="C:toxin-antitoxin complex"/>
    <property type="evidence" value="ECO:0007669"/>
    <property type="project" value="InterPro"/>
</dbReference>
<keyword evidence="2" id="KW-1185">Reference proteome</keyword>
<reference evidence="1 2" key="1">
    <citation type="journal article" date="2012" name="J. Bacteriol.">
        <title>Draft Genome Sequence of Plant Growth-Promoting Rhizobium Mesorhizobium amorphae, Isolated from Zinc-Lead Mine Tailings.</title>
        <authorList>
            <person name="Hao X."/>
            <person name="Lin Y."/>
            <person name="Johnstone L."/>
            <person name="Baltrus D.A."/>
            <person name="Miller S.J."/>
            <person name="Wei G."/>
            <person name="Rensing C."/>
        </authorList>
    </citation>
    <scope>NUCLEOTIDE SEQUENCE [LARGE SCALE GENOMIC DNA]</scope>
    <source>
        <strain evidence="1 2">CCNWGS0123</strain>
    </source>
</reference>
<name>G6YIT9_9HYPH</name>
<dbReference type="GO" id="GO:0004519">
    <property type="term" value="F:endonuclease activity"/>
    <property type="evidence" value="ECO:0007669"/>
    <property type="project" value="InterPro"/>
</dbReference>
<dbReference type="eggNOG" id="COG4680">
    <property type="taxonomic scope" value="Bacteria"/>
</dbReference>
<dbReference type="GO" id="GO:0003723">
    <property type="term" value="F:RNA binding"/>
    <property type="evidence" value="ECO:0007669"/>
    <property type="project" value="InterPro"/>
</dbReference>
<gene>
    <name evidence="1" type="ORF">MEA186_29572</name>
</gene>
<evidence type="ECO:0000313" key="2">
    <source>
        <dbReference type="Proteomes" id="UP000002949"/>
    </source>
</evidence>
<dbReference type="PATRIC" id="fig|1082933.3.peg.5747"/>
<proteinExistence type="predicted"/>
<dbReference type="EMBL" id="AGSN01000206">
    <property type="protein sequence ID" value="EHH05894.1"/>
    <property type="molecule type" value="Genomic_DNA"/>
</dbReference>
<dbReference type="AlphaFoldDB" id="G6YIT9"/>
<dbReference type="InterPro" id="IPR018669">
    <property type="entry name" value="Toxin_HigB"/>
</dbReference>
<protein>
    <recommendedName>
        <fullName evidence="3">Type II toxin-antitoxin system HigB family toxin</fullName>
    </recommendedName>
</protein>
<evidence type="ECO:0000313" key="1">
    <source>
        <dbReference type="EMBL" id="EHH05894.1"/>
    </source>
</evidence>
<organism evidence="1 2">
    <name type="scientific">Mesorhizobium amorphae CCNWGS0123</name>
    <dbReference type="NCBI Taxonomy" id="1082933"/>
    <lineage>
        <taxon>Bacteria</taxon>
        <taxon>Pseudomonadati</taxon>
        <taxon>Pseudomonadota</taxon>
        <taxon>Alphaproteobacteria</taxon>
        <taxon>Hyphomicrobiales</taxon>
        <taxon>Phyllobacteriaceae</taxon>
        <taxon>Mesorhizobium</taxon>
    </lineage>
</organism>
<sequence length="50" mass="5759">MDFVGDNRAIFDIAGNKYRVIVHVSNTYKRVLIKFVGTHAEYDRIDAETV</sequence>
<evidence type="ECO:0008006" key="3">
    <source>
        <dbReference type="Google" id="ProtNLM"/>
    </source>
</evidence>